<reference evidence="2 3" key="1">
    <citation type="submission" date="2018-05" db="EMBL/GenBank/DDBJ databases">
        <title>The Hungate 1000. A catalogue of reference genomes from the rumen microbiome.</title>
        <authorList>
            <person name="Kelly W."/>
        </authorList>
    </citation>
    <scope>NUCLEOTIDE SEQUENCE [LARGE SCALE GENOMIC DNA]</scope>
    <source>
        <strain evidence="2 3">NLAE-zl-C242</strain>
    </source>
</reference>
<name>A0A2Y9BCK5_9FIRM</name>
<keyword evidence="1" id="KW-1133">Transmembrane helix</keyword>
<dbReference type="EMBL" id="QGDL01000004">
    <property type="protein sequence ID" value="PWJ30177.1"/>
    <property type="molecule type" value="Genomic_DNA"/>
</dbReference>
<gene>
    <name evidence="2" type="ORF">A8806_10440</name>
</gene>
<evidence type="ECO:0000313" key="2">
    <source>
        <dbReference type="EMBL" id="PWJ30177.1"/>
    </source>
</evidence>
<feature type="transmembrane region" description="Helical" evidence="1">
    <location>
        <begin position="43"/>
        <end position="62"/>
    </location>
</feature>
<keyword evidence="3" id="KW-1185">Reference proteome</keyword>
<feature type="transmembrane region" description="Helical" evidence="1">
    <location>
        <begin position="74"/>
        <end position="93"/>
    </location>
</feature>
<keyword evidence="1" id="KW-0812">Transmembrane</keyword>
<proteinExistence type="predicted"/>
<sequence length="96" mass="10567">MTEQKFENTMEHFGDTIEKTFEGAAKILDKSLNLMWSIRPVRLIGKTFAFLTGAGLIAGAVPLDEKGYHKAAKACFICGGLILLAQIIELAILRKK</sequence>
<dbReference type="OrthoDB" id="2066589at2"/>
<comment type="caution">
    <text evidence="2">The sequence shown here is derived from an EMBL/GenBank/DDBJ whole genome shotgun (WGS) entry which is preliminary data.</text>
</comment>
<accession>A0A2Y9BCK5</accession>
<organism evidence="2 3">
    <name type="scientific">Faecalicatena orotica</name>
    <dbReference type="NCBI Taxonomy" id="1544"/>
    <lineage>
        <taxon>Bacteria</taxon>
        <taxon>Bacillati</taxon>
        <taxon>Bacillota</taxon>
        <taxon>Clostridia</taxon>
        <taxon>Lachnospirales</taxon>
        <taxon>Lachnospiraceae</taxon>
        <taxon>Faecalicatena</taxon>
    </lineage>
</organism>
<protein>
    <submittedName>
        <fullName evidence="2">Uncharacterized protein</fullName>
    </submittedName>
</protein>
<evidence type="ECO:0000256" key="1">
    <source>
        <dbReference type="SAM" id="Phobius"/>
    </source>
</evidence>
<dbReference type="AlphaFoldDB" id="A0A2Y9BCK5"/>
<keyword evidence="1" id="KW-0472">Membrane</keyword>
<dbReference type="Proteomes" id="UP000245845">
    <property type="component" value="Unassembled WGS sequence"/>
</dbReference>
<dbReference type="RefSeq" id="WP_109730620.1">
    <property type="nucleotide sequence ID" value="NZ_BAAACK010000019.1"/>
</dbReference>
<evidence type="ECO:0000313" key="3">
    <source>
        <dbReference type="Proteomes" id="UP000245845"/>
    </source>
</evidence>